<dbReference type="InterPro" id="IPR007055">
    <property type="entry name" value="BON_dom"/>
</dbReference>
<dbReference type="PROSITE" id="PS51257">
    <property type="entry name" value="PROKAR_LIPOPROTEIN"/>
    <property type="match status" value="1"/>
</dbReference>
<dbReference type="eggNOG" id="COG2823">
    <property type="taxonomic scope" value="Bacteria"/>
</dbReference>
<dbReference type="RefSeq" id="WP_013320247.1">
    <property type="nucleotide sequence ID" value="NC_014501.1"/>
</dbReference>
<keyword evidence="5" id="KW-1185">Reference proteome</keyword>
<dbReference type="PROSITE" id="PS50914">
    <property type="entry name" value="BON"/>
    <property type="match status" value="1"/>
</dbReference>
<feature type="chain" id="PRO_5003141310" evidence="2">
    <location>
        <begin position="20"/>
        <end position="167"/>
    </location>
</feature>
<protein>
    <submittedName>
        <fullName evidence="4">Transport-associated protein</fullName>
    </submittedName>
</protein>
<feature type="signal peptide" evidence="2">
    <location>
        <begin position="1"/>
        <end position="19"/>
    </location>
</feature>
<dbReference type="Gene3D" id="3.30.1340.30">
    <property type="match status" value="1"/>
</dbReference>
<gene>
    <name evidence="4" type="ordered locus">Cyan7822_0085</name>
</gene>
<dbReference type="OrthoDB" id="456897at2"/>
<dbReference type="Pfam" id="PF04972">
    <property type="entry name" value="BON"/>
    <property type="match status" value="1"/>
</dbReference>
<evidence type="ECO:0000259" key="3">
    <source>
        <dbReference type="PROSITE" id="PS50914"/>
    </source>
</evidence>
<feature type="region of interest" description="Disordered" evidence="1">
    <location>
        <begin position="22"/>
        <end position="91"/>
    </location>
</feature>
<organism evidence="4 5">
    <name type="scientific">Gloeothece verrucosa (strain PCC 7822)</name>
    <name type="common">Cyanothece sp. (strain PCC 7822)</name>
    <dbReference type="NCBI Taxonomy" id="497965"/>
    <lineage>
        <taxon>Bacteria</taxon>
        <taxon>Bacillati</taxon>
        <taxon>Cyanobacteriota</taxon>
        <taxon>Cyanophyceae</taxon>
        <taxon>Oscillatoriophycideae</taxon>
        <taxon>Chroococcales</taxon>
        <taxon>Aphanothecaceae</taxon>
        <taxon>Gloeothece</taxon>
        <taxon>Gloeothece verrucosa</taxon>
    </lineage>
</organism>
<keyword evidence="2" id="KW-0732">Signal</keyword>
<sequence length="167" mass="18144">MKKIATVLLSSVLLVGAVACQDVSKTSSDSPDSPQASPSAPTQDTVKDSQEDAQSQVRRDQLNSDIRANEQRNNAFNGSDQQRSDDQIETEVRSKLEANIPKSQLAVEAEKGVVTINGTVPDQQDIQKIDPLAMQIKGVKSVQNKATYAPPTNDNQQNNQGQNQNKQ</sequence>
<evidence type="ECO:0000256" key="2">
    <source>
        <dbReference type="SAM" id="SignalP"/>
    </source>
</evidence>
<feature type="domain" description="BON" evidence="3">
    <location>
        <begin position="84"/>
        <end position="150"/>
    </location>
</feature>
<accession>E0UHJ6</accession>
<proteinExistence type="predicted"/>
<feature type="compositionally biased region" description="Polar residues" evidence="1">
    <location>
        <begin position="141"/>
        <end position="152"/>
    </location>
</feature>
<name>E0UHJ6_GLOV7</name>
<feature type="region of interest" description="Disordered" evidence="1">
    <location>
        <begin position="141"/>
        <end position="167"/>
    </location>
</feature>
<evidence type="ECO:0000313" key="4">
    <source>
        <dbReference type="EMBL" id="ADN12137.1"/>
    </source>
</evidence>
<feature type="compositionally biased region" description="Basic and acidic residues" evidence="1">
    <location>
        <begin position="57"/>
        <end position="70"/>
    </location>
</feature>
<feature type="compositionally biased region" description="Polar residues" evidence="1">
    <location>
        <begin position="71"/>
        <end position="81"/>
    </location>
</feature>
<dbReference type="HOGENOM" id="CLU_122304_0_0_3"/>
<dbReference type="KEGG" id="cyj:Cyan7822_0085"/>
<evidence type="ECO:0000313" key="5">
    <source>
        <dbReference type="Proteomes" id="UP000008206"/>
    </source>
</evidence>
<feature type="compositionally biased region" description="Basic and acidic residues" evidence="1">
    <location>
        <begin position="82"/>
        <end position="91"/>
    </location>
</feature>
<dbReference type="Proteomes" id="UP000008206">
    <property type="component" value="Chromosome"/>
</dbReference>
<dbReference type="STRING" id="497965.Cyan7822_0085"/>
<dbReference type="EMBL" id="CP002198">
    <property type="protein sequence ID" value="ADN12137.1"/>
    <property type="molecule type" value="Genomic_DNA"/>
</dbReference>
<dbReference type="AlphaFoldDB" id="E0UHJ6"/>
<feature type="compositionally biased region" description="Low complexity" evidence="1">
    <location>
        <begin position="26"/>
        <end position="43"/>
    </location>
</feature>
<evidence type="ECO:0000256" key="1">
    <source>
        <dbReference type="SAM" id="MobiDB-lite"/>
    </source>
</evidence>
<feature type="compositionally biased region" description="Low complexity" evidence="1">
    <location>
        <begin position="153"/>
        <end position="167"/>
    </location>
</feature>
<reference evidence="5" key="1">
    <citation type="journal article" date="2011" name="MBio">
        <title>Novel metabolic attributes of the genus Cyanothece, comprising a group of unicellular nitrogen-fixing Cyanobacteria.</title>
        <authorList>
            <person name="Bandyopadhyay A."/>
            <person name="Elvitigala T."/>
            <person name="Welsh E."/>
            <person name="Stockel J."/>
            <person name="Liberton M."/>
            <person name="Min H."/>
            <person name="Sherman L.A."/>
            <person name="Pakrasi H.B."/>
        </authorList>
    </citation>
    <scope>NUCLEOTIDE SEQUENCE [LARGE SCALE GENOMIC DNA]</scope>
    <source>
        <strain evidence="5">PCC 7822</strain>
    </source>
</reference>